<evidence type="ECO:0000313" key="2">
    <source>
        <dbReference type="Proteomes" id="UP000824120"/>
    </source>
</evidence>
<dbReference type="AlphaFoldDB" id="A0A9J5WPG3"/>
<proteinExistence type="predicted"/>
<keyword evidence="2" id="KW-1185">Reference proteome</keyword>
<evidence type="ECO:0000313" key="1">
    <source>
        <dbReference type="EMBL" id="KAG5577466.1"/>
    </source>
</evidence>
<gene>
    <name evidence="1" type="ORF">H5410_057600</name>
</gene>
<reference evidence="1 2" key="1">
    <citation type="submission" date="2020-09" db="EMBL/GenBank/DDBJ databases">
        <title>De no assembly of potato wild relative species, Solanum commersonii.</title>
        <authorList>
            <person name="Cho K."/>
        </authorList>
    </citation>
    <scope>NUCLEOTIDE SEQUENCE [LARGE SCALE GENOMIC DNA]</scope>
    <source>
        <strain evidence="1">LZ3.2</strain>
        <tissue evidence="1">Leaf</tissue>
    </source>
</reference>
<dbReference type="EMBL" id="JACXVP010000011">
    <property type="protein sequence ID" value="KAG5577466.1"/>
    <property type="molecule type" value="Genomic_DNA"/>
</dbReference>
<accession>A0A9J5WPG3</accession>
<organism evidence="1 2">
    <name type="scientific">Solanum commersonii</name>
    <name type="common">Commerson's wild potato</name>
    <name type="synonym">Commerson's nightshade</name>
    <dbReference type="NCBI Taxonomy" id="4109"/>
    <lineage>
        <taxon>Eukaryota</taxon>
        <taxon>Viridiplantae</taxon>
        <taxon>Streptophyta</taxon>
        <taxon>Embryophyta</taxon>
        <taxon>Tracheophyta</taxon>
        <taxon>Spermatophyta</taxon>
        <taxon>Magnoliopsida</taxon>
        <taxon>eudicotyledons</taxon>
        <taxon>Gunneridae</taxon>
        <taxon>Pentapetalae</taxon>
        <taxon>asterids</taxon>
        <taxon>lamiids</taxon>
        <taxon>Solanales</taxon>
        <taxon>Solanaceae</taxon>
        <taxon>Solanoideae</taxon>
        <taxon>Solaneae</taxon>
        <taxon>Solanum</taxon>
    </lineage>
</organism>
<name>A0A9J5WPG3_SOLCO</name>
<sequence>MGFRDCFNAIWLGSEEVHQSSVGLNGRRTDSKGGEWHQSQVLERCLDQSKLSELSVSRFILDMQ</sequence>
<dbReference type="Proteomes" id="UP000824120">
    <property type="component" value="Chromosome 11"/>
</dbReference>
<comment type="caution">
    <text evidence="1">The sequence shown here is derived from an EMBL/GenBank/DDBJ whole genome shotgun (WGS) entry which is preliminary data.</text>
</comment>
<protein>
    <submittedName>
        <fullName evidence="1">Uncharacterized protein</fullName>
    </submittedName>
</protein>